<feature type="compositionally biased region" description="Basic and acidic residues" evidence="1">
    <location>
        <begin position="17"/>
        <end position="28"/>
    </location>
</feature>
<name>A0AAV4KE29_9ACTN</name>
<protein>
    <submittedName>
        <fullName evidence="2">Uncharacterized protein</fullName>
    </submittedName>
</protein>
<gene>
    <name evidence="2" type="ORF">GCM10010497_18100</name>
</gene>
<feature type="region of interest" description="Disordered" evidence="1">
    <location>
        <begin position="17"/>
        <end position="56"/>
    </location>
</feature>
<accession>A0AAV4KE29</accession>
<comment type="caution">
    <text evidence="2">The sequence shown here is derived from an EMBL/GenBank/DDBJ whole genome shotgun (WGS) entry which is preliminary data.</text>
</comment>
<dbReference type="GeneID" id="95458783"/>
<dbReference type="RefSeq" id="WP_159057741.1">
    <property type="nucleotide sequence ID" value="NZ_BMSJ01000002.1"/>
</dbReference>
<reference evidence="2 3" key="1">
    <citation type="journal article" date="2014" name="Int. J. Syst. Evol. Microbiol.">
        <title>Complete genome sequence of Corynebacterium casei LMG S-19264T (=DSM 44701T), isolated from a smear-ripened cheese.</title>
        <authorList>
            <consortium name="US DOE Joint Genome Institute (JGI-PGF)"/>
            <person name="Walter F."/>
            <person name="Albersmeier A."/>
            <person name="Kalinowski J."/>
            <person name="Ruckert C."/>
        </authorList>
    </citation>
    <scope>NUCLEOTIDE SEQUENCE [LARGE SCALE GENOMIC DNA]</scope>
    <source>
        <strain evidence="2 3">JCM 4205</strain>
    </source>
</reference>
<dbReference type="Proteomes" id="UP000642014">
    <property type="component" value="Unassembled WGS sequence"/>
</dbReference>
<proteinExistence type="predicted"/>
<dbReference type="EMBL" id="BMSJ01000002">
    <property type="protein sequence ID" value="GGR16162.1"/>
    <property type="molecule type" value="Genomic_DNA"/>
</dbReference>
<evidence type="ECO:0000256" key="1">
    <source>
        <dbReference type="SAM" id="MobiDB-lite"/>
    </source>
</evidence>
<dbReference type="AlphaFoldDB" id="A0AAV4KE29"/>
<sequence length="56" mass="5929">MPVDPFAVLHALMRAEASRARRADRAALEPEPGAPTPAPAPTPAQEPPTSRSESVR</sequence>
<feature type="compositionally biased region" description="Pro residues" evidence="1">
    <location>
        <begin position="32"/>
        <end position="46"/>
    </location>
</feature>
<evidence type="ECO:0000313" key="3">
    <source>
        <dbReference type="Proteomes" id="UP000642014"/>
    </source>
</evidence>
<organism evidence="2 3">
    <name type="scientific">Streptomyces cinereoruber</name>
    <dbReference type="NCBI Taxonomy" id="67260"/>
    <lineage>
        <taxon>Bacteria</taxon>
        <taxon>Bacillati</taxon>
        <taxon>Actinomycetota</taxon>
        <taxon>Actinomycetes</taxon>
        <taxon>Kitasatosporales</taxon>
        <taxon>Streptomycetaceae</taxon>
        <taxon>Streptomyces</taxon>
    </lineage>
</organism>
<evidence type="ECO:0000313" key="2">
    <source>
        <dbReference type="EMBL" id="GGR16162.1"/>
    </source>
</evidence>